<evidence type="ECO:0000313" key="1">
    <source>
        <dbReference type="EMBL" id="SVB59759.1"/>
    </source>
</evidence>
<accession>A0A382FAR6</accession>
<protein>
    <submittedName>
        <fullName evidence="1">Uncharacterized protein</fullName>
    </submittedName>
</protein>
<name>A0A382FAR6_9ZZZZ</name>
<dbReference type="EMBL" id="UINC01048786">
    <property type="protein sequence ID" value="SVB59759.1"/>
    <property type="molecule type" value="Genomic_DNA"/>
</dbReference>
<sequence length="23" mass="2542">MNSAIPFVILLVVISIRVDETVI</sequence>
<organism evidence="1">
    <name type="scientific">marine metagenome</name>
    <dbReference type="NCBI Taxonomy" id="408172"/>
    <lineage>
        <taxon>unclassified sequences</taxon>
        <taxon>metagenomes</taxon>
        <taxon>ecological metagenomes</taxon>
    </lineage>
</organism>
<proteinExistence type="predicted"/>
<gene>
    <name evidence="1" type="ORF">METZ01_LOCUS212613</name>
</gene>
<reference evidence="1" key="1">
    <citation type="submission" date="2018-05" db="EMBL/GenBank/DDBJ databases">
        <authorList>
            <person name="Lanie J.A."/>
            <person name="Ng W.-L."/>
            <person name="Kazmierczak K.M."/>
            <person name="Andrzejewski T.M."/>
            <person name="Davidsen T.M."/>
            <person name="Wayne K.J."/>
            <person name="Tettelin H."/>
            <person name="Glass J.I."/>
            <person name="Rusch D."/>
            <person name="Podicherti R."/>
            <person name="Tsui H.-C.T."/>
            <person name="Winkler M.E."/>
        </authorList>
    </citation>
    <scope>NUCLEOTIDE SEQUENCE</scope>
</reference>
<dbReference type="AlphaFoldDB" id="A0A382FAR6"/>